<dbReference type="EMBL" id="MZ822104">
    <property type="protein sequence ID" value="UCR92526.1"/>
    <property type="molecule type" value="Viral_cRNA"/>
</dbReference>
<feature type="domain" description="Rhabdovirus nucleocapsid" evidence="13">
    <location>
        <begin position="61"/>
        <end position="410"/>
    </location>
</feature>
<dbReference type="Proteomes" id="UP001157423">
    <property type="component" value="Segment"/>
</dbReference>
<evidence type="ECO:0000256" key="7">
    <source>
        <dbReference type="ARBA" id="ARBA00022884"/>
    </source>
</evidence>
<organism evidence="14 15">
    <name type="scientific">Apis rhabdovirus 3</name>
    <dbReference type="NCBI Taxonomy" id="2873557"/>
    <lineage>
        <taxon>Viruses</taxon>
        <taxon>Riboviria</taxon>
        <taxon>Orthornavirae</taxon>
        <taxon>Negarnaviricota</taxon>
        <taxon>Haploviricotina</taxon>
        <taxon>Monjiviricetes</taxon>
        <taxon>Mononegavirales</taxon>
        <taxon>Rhabdoviridae</taxon>
        <taxon>Alpharhabdovirinae</taxon>
        <taxon>Sigmavirus</taxon>
        <taxon>Sigmavirus sichuan</taxon>
    </lineage>
</organism>
<reference evidence="14 15" key="1">
    <citation type="submission" date="2021-08" db="EMBL/GenBank/DDBJ databases">
        <authorList>
            <person name="Li N.N."/>
        </authorList>
    </citation>
    <scope>NUCLEOTIDE SEQUENCE [LARGE SCALE GENOMIC DNA]</scope>
    <source>
        <strain evidence="14">Sichuan/2019</strain>
    </source>
</reference>
<dbReference type="GeneID" id="80544337"/>
<evidence type="ECO:0000256" key="10">
    <source>
        <dbReference type="ARBA" id="ARBA00023274"/>
    </source>
</evidence>
<protein>
    <recommendedName>
        <fullName evidence="3">Nucleoprotein</fullName>
    </recommendedName>
    <alternativeName>
        <fullName evidence="11">Nucleocapsid protein</fullName>
    </alternativeName>
</protein>
<name>A0A8K1J652_9RHAB</name>
<evidence type="ECO:0000259" key="13">
    <source>
        <dbReference type="Pfam" id="PF00945"/>
    </source>
</evidence>
<dbReference type="Gene3D" id="1.10.3570.10">
    <property type="entry name" value="Rhabdovirus nucleocapsid protein like domain"/>
    <property type="match status" value="1"/>
</dbReference>
<keyword evidence="5" id="KW-0167">Capsid protein</keyword>
<evidence type="ECO:0000256" key="8">
    <source>
        <dbReference type="ARBA" id="ARBA00023086"/>
    </source>
</evidence>
<comment type="subcellular location">
    <subcellularLocation>
        <location evidence="1">Host cytoplasm</location>
    </subcellularLocation>
    <subcellularLocation>
        <location evidence="2">Virion</location>
    </subcellularLocation>
</comment>
<dbReference type="GO" id="GO:0003723">
    <property type="term" value="F:RNA binding"/>
    <property type="evidence" value="ECO:0007669"/>
    <property type="project" value="UniProtKB-KW"/>
</dbReference>
<dbReference type="KEGG" id="vg:80544337"/>
<keyword evidence="4" id="KW-1139">Helical capsid protein</keyword>
<dbReference type="InterPro" id="IPR023330">
    <property type="entry name" value="Rhabdovirus_ncapsid_N"/>
</dbReference>
<evidence type="ECO:0000256" key="6">
    <source>
        <dbReference type="ARBA" id="ARBA00022844"/>
    </source>
</evidence>
<accession>A0A8K1J652</accession>
<evidence type="ECO:0000256" key="2">
    <source>
        <dbReference type="ARBA" id="ARBA00004328"/>
    </source>
</evidence>
<dbReference type="GO" id="GO:1990904">
    <property type="term" value="C:ribonucleoprotein complex"/>
    <property type="evidence" value="ECO:0007669"/>
    <property type="project" value="UniProtKB-KW"/>
</dbReference>
<keyword evidence="7" id="KW-0694">RNA-binding</keyword>
<feature type="compositionally biased region" description="Acidic residues" evidence="12">
    <location>
        <begin position="418"/>
        <end position="427"/>
    </location>
</feature>
<evidence type="ECO:0000256" key="5">
    <source>
        <dbReference type="ARBA" id="ARBA00022561"/>
    </source>
</evidence>
<dbReference type="RefSeq" id="YP_010805435.1">
    <property type="nucleotide sequence ID" value="NC_077149.1"/>
</dbReference>
<dbReference type="Pfam" id="PF00945">
    <property type="entry name" value="Rhabdo_ncap"/>
    <property type="match status" value="1"/>
</dbReference>
<evidence type="ECO:0000313" key="14">
    <source>
        <dbReference type="EMBL" id="UCR92526.1"/>
    </source>
</evidence>
<sequence>MIGLLGRIFLLIVYCEVFSMSLKAGKLVDREDPEKVTNTKEIKAEGNTQKPFTWFDNDANAGLKPPYLEYVTSEKSLEQLRVHMYKTFALTHAPLIGLVNAYLRLVLIKQVGKLKEDWSSYDREIGKANQEITVFDLVTIAKKKETVTDDVLEDAQLKLNESDDIWICMALMFSYRYHNANKNQYATLKTLIKNHVEGRSTFKGTWDNIIPHMKNYVSNVTYNMHAGMIDMFFRKFPNHDFSCVRVGTVTARYKDCAGMTSFLYAAILTGVESLAELAGWFSVKNIRKEVSNLFEDKDEYDLPDSYFPYQISLGIVDKSAYSAKTNPRIYTFCHIVGCIADKKRSINARDILDADVPGVRACARLAGYVLTTIDDGELLYDTTDEQVAATKAMMAARKNKANAESAKAAKRASKDTADDSGDEEDNMDLTGAAAGGAIIGKKGLIPPPTGKDPGQWMLYVSQFPDKISPGMRVCFERVRENITTAREGTIGDYVRRNLICDAALEQDE</sequence>
<evidence type="ECO:0000256" key="3">
    <source>
        <dbReference type="ARBA" id="ARBA00014389"/>
    </source>
</evidence>
<evidence type="ECO:0000256" key="1">
    <source>
        <dbReference type="ARBA" id="ARBA00004192"/>
    </source>
</evidence>
<dbReference type="SUPFAM" id="SSF140809">
    <property type="entry name" value="Rhabdovirus nucleoprotein-like"/>
    <property type="match status" value="1"/>
</dbReference>
<proteinExistence type="predicted"/>
<feature type="region of interest" description="Disordered" evidence="12">
    <location>
        <begin position="403"/>
        <end position="428"/>
    </location>
</feature>
<keyword evidence="15" id="KW-1185">Reference proteome</keyword>
<keyword evidence="8" id="KW-0543">Viral nucleoprotein</keyword>
<evidence type="ECO:0000256" key="11">
    <source>
        <dbReference type="ARBA" id="ARBA00033344"/>
    </source>
</evidence>
<keyword evidence="10" id="KW-0687">Ribonucleoprotein</keyword>
<evidence type="ECO:0000256" key="12">
    <source>
        <dbReference type="SAM" id="MobiDB-lite"/>
    </source>
</evidence>
<dbReference type="Gene3D" id="1.10.3610.10">
    <property type="entry name" value="Nucleoprotein"/>
    <property type="match status" value="1"/>
</dbReference>
<dbReference type="GO" id="GO:0030430">
    <property type="term" value="C:host cell cytoplasm"/>
    <property type="evidence" value="ECO:0007669"/>
    <property type="project" value="UniProtKB-SubCell"/>
</dbReference>
<dbReference type="InterPro" id="IPR000448">
    <property type="entry name" value="Rhabdo_ncapsid"/>
</dbReference>
<dbReference type="GO" id="GO:0019013">
    <property type="term" value="C:viral nucleocapsid"/>
    <property type="evidence" value="ECO:0007669"/>
    <property type="project" value="UniProtKB-KW"/>
</dbReference>
<dbReference type="GO" id="GO:0019029">
    <property type="term" value="C:helical viral capsid"/>
    <property type="evidence" value="ECO:0007669"/>
    <property type="project" value="UniProtKB-KW"/>
</dbReference>
<keyword evidence="9" id="KW-1035">Host cytoplasm</keyword>
<evidence type="ECO:0000256" key="4">
    <source>
        <dbReference type="ARBA" id="ARBA00022497"/>
    </source>
</evidence>
<dbReference type="InterPro" id="IPR035961">
    <property type="entry name" value="Rhabdovirus_nucleoprotein-like"/>
</dbReference>
<dbReference type="InterPro" id="IPR023331">
    <property type="entry name" value="Rhabdovirus_ncapsid_C"/>
</dbReference>
<evidence type="ECO:0000256" key="9">
    <source>
        <dbReference type="ARBA" id="ARBA00023200"/>
    </source>
</evidence>
<evidence type="ECO:0000313" key="15">
    <source>
        <dbReference type="Proteomes" id="UP001157423"/>
    </source>
</evidence>
<keyword evidence="6" id="KW-0946">Virion</keyword>